<gene>
    <name evidence="3" type="ORF">SPPG_03595</name>
</gene>
<keyword evidence="4" id="KW-1185">Reference proteome</keyword>
<dbReference type="Proteomes" id="UP000053201">
    <property type="component" value="Unassembled WGS sequence"/>
</dbReference>
<feature type="compositionally biased region" description="Acidic residues" evidence="2">
    <location>
        <begin position="125"/>
        <end position="137"/>
    </location>
</feature>
<dbReference type="GO" id="GO:0051082">
    <property type="term" value="F:unfolded protein binding"/>
    <property type="evidence" value="ECO:0007669"/>
    <property type="project" value="TreeGrafter"/>
</dbReference>
<dbReference type="PANTHER" id="PTHR31996:SF2">
    <property type="entry name" value="COILED-COIL DOMAIN-CONTAINING PROTEIN 115"/>
    <property type="match status" value="1"/>
</dbReference>
<dbReference type="RefSeq" id="XP_016609843.1">
    <property type="nucleotide sequence ID" value="XM_016751856.1"/>
</dbReference>
<dbReference type="VEuPathDB" id="FungiDB:SPPG_03595"/>
<dbReference type="Pfam" id="PF21730">
    <property type="entry name" value="Vma22_CCDC115"/>
    <property type="match status" value="1"/>
</dbReference>
<dbReference type="OrthoDB" id="408631at2759"/>
<dbReference type="STRING" id="645134.A0A0L0HLW2"/>
<evidence type="ECO:0000313" key="3">
    <source>
        <dbReference type="EMBL" id="KND01804.1"/>
    </source>
</evidence>
<dbReference type="GO" id="GO:0070072">
    <property type="term" value="P:vacuolar proton-transporting V-type ATPase complex assembly"/>
    <property type="evidence" value="ECO:0007669"/>
    <property type="project" value="InterPro"/>
</dbReference>
<sequence>MLASSDMPSITPAHRSDSLMTLLDALTEYEALRTETGQTLSKAYIDLAQAKYILGPGRLGAVAYDGRMKAGKVVHTDEKGEMFLMRGVLDTSTSLTDSDVNVSMDKEDGLRRRRAGGVKESNGTSDDEREENQDSTDDMQSADQKKPKRPTNPLNWFAPLPPTSLRSSQTHFEQVLRDLIRLSNVARRVEELRVKCEAQGVHGRQ</sequence>
<dbReference type="OMA" id="RMEPRVC"/>
<dbReference type="GeneID" id="27687101"/>
<evidence type="ECO:0000256" key="1">
    <source>
        <dbReference type="ARBA" id="ARBA00093634"/>
    </source>
</evidence>
<dbReference type="InterPro" id="IPR040357">
    <property type="entry name" value="Vma22/CCDC115"/>
</dbReference>
<feature type="region of interest" description="Disordered" evidence="2">
    <location>
        <begin position="95"/>
        <end position="165"/>
    </location>
</feature>
<organism evidence="3 4">
    <name type="scientific">Spizellomyces punctatus (strain DAOM BR117)</name>
    <dbReference type="NCBI Taxonomy" id="645134"/>
    <lineage>
        <taxon>Eukaryota</taxon>
        <taxon>Fungi</taxon>
        <taxon>Fungi incertae sedis</taxon>
        <taxon>Chytridiomycota</taxon>
        <taxon>Chytridiomycota incertae sedis</taxon>
        <taxon>Chytridiomycetes</taxon>
        <taxon>Spizellomycetales</taxon>
        <taxon>Spizellomycetaceae</taxon>
        <taxon>Spizellomyces</taxon>
    </lineage>
</organism>
<dbReference type="EMBL" id="KQ257454">
    <property type="protein sequence ID" value="KND01804.1"/>
    <property type="molecule type" value="Genomic_DNA"/>
</dbReference>
<protein>
    <recommendedName>
        <fullName evidence="1">Vacuolar ATPase assembly protein VMA22</fullName>
    </recommendedName>
</protein>
<dbReference type="GO" id="GO:1990871">
    <property type="term" value="C:Vma12-Vma22 assembly complex"/>
    <property type="evidence" value="ECO:0007669"/>
    <property type="project" value="TreeGrafter"/>
</dbReference>
<evidence type="ECO:0000313" key="4">
    <source>
        <dbReference type="Proteomes" id="UP000053201"/>
    </source>
</evidence>
<accession>A0A0L0HLW2</accession>
<reference evidence="3 4" key="1">
    <citation type="submission" date="2009-08" db="EMBL/GenBank/DDBJ databases">
        <title>The Genome Sequence of Spizellomyces punctatus strain DAOM BR117.</title>
        <authorList>
            <consortium name="The Broad Institute Genome Sequencing Platform"/>
            <person name="Russ C."/>
            <person name="Cuomo C."/>
            <person name="Shea T."/>
            <person name="Young S.K."/>
            <person name="Zeng Q."/>
            <person name="Koehrsen M."/>
            <person name="Haas B."/>
            <person name="Borodovsky M."/>
            <person name="Guigo R."/>
            <person name="Alvarado L."/>
            <person name="Berlin A."/>
            <person name="Bochicchio J."/>
            <person name="Borenstein D."/>
            <person name="Chapman S."/>
            <person name="Chen Z."/>
            <person name="Engels R."/>
            <person name="Freedman E."/>
            <person name="Gellesch M."/>
            <person name="Goldberg J."/>
            <person name="Griggs A."/>
            <person name="Gujja S."/>
            <person name="Heiman D."/>
            <person name="Hepburn T."/>
            <person name="Howarth C."/>
            <person name="Jen D."/>
            <person name="Larson L."/>
            <person name="Lewis B."/>
            <person name="Mehta T."/>
            <person name="Park D."/>
            <person name="Pearson M."/>
            <person name="Roberts A."/>
            <person name="Saif S."/>
            <person name="Shenoy N."/>
            <person name="Sisk P."/>
            <person name="Stolte C."/>
            <person name="Sykes S."/>
            <person name="Thomson T."/>
            <person name="Walk T."/>
            <person name="White J."/>
            <person name="Yandava C."/>
            <person name="Burger G."/>
            <person name="Gray M.W."/>
            <person name="Holland P.W.H."/>
            <person name="King N."/>
            <person name="Lang F.B.F."/>
            <person name="Roger A.J."/>
            <person name="Ruiz-Trillo I."/>
            <person name="Lander E."/>
            <person name="Nusbaum C."/>
        </authorList>
    </citation>
    <scope>NUCLEOTIDE SEQUENCE [LARGE SCALE GENOMIC DNA]</scope>
    <source>
        <strain evidence="3 4">DAOM BR117</strain>
    </source>
</reference>
<dbReference type="AlphaFoldDB" id="A0A0L0HLW2"/>
<proteinExistence type="predicted"/>
<dbReference type="InParanoid" id="A0A0L0HLW2"/>
<name>A0A0L0HLW2_SPIPD</name>
<evidence type="ECO:0000256" key="2">
    <source>
        <dbReference type="SAM" id="MobiDB-lite"/>
    </source>
</evidence>
<dbReference type="PANTHER" id="PTHR31996">
    <property type="entry name" value="COILED-COIL DOMAIN-CONTAINING PROTEIN 115"/>
    <property type="match status" value="1"/>
</dbReference>